<dbReference type="EMBL" id="DXCQ01000074">
    <property type="protein sequence ID" value="HIY97720.1"/>
    <property type="molecule type" value="Genomic_DNA"/>
</dbReference>
<evidence type="ECO:0000256" key="3">
    <source>
        <dbReference type="ARBA" id="ARBA00022692"/>
    </source>
</evidence>
<dbReference type="AlphaFoldDB" id="A0A9D1ZXP9"/>
<keyword evidence="3 6" id="KW-0812">Transmembrane</keyword>
<reference evidence="7" key="2">
    <citation type="submission" date="2021-04" db="EMBL/GenBank/DDBJ databases">
        <authorList>
            <person name="Gilroy R."/>
        </authorList>
    </citation>
    <scope>NUCLEOTIDE SEQUENCE</scope>
    <source>
        <strain evidence="7">1345</strain>
    </source>
</reference>
<dbReference type="InterPro" id="IPR051598">
    <property type="entry name" value="TSUP/Inactive_protease-like"/>
</dbReference>
<comment type="subcellular location">
    <subcellularLocation>
        <location evidence="6">Cell membrane</location>
        <topology evidence="6">Multi-pass membrane protein</topology>
    </subcellularLocation>
    <subcellularLocation>
        <location evidence="1">Membrane</location>
        <topology evidence="1">Multi-pass membrane protein</topology>
    </subcellularLocation>
</comment>
<dbReference type="PANTHER" id="PTHR43701:SF2">
    <property type="entry name" value="MEMBRANE TRANSPORTER PROTEIN YJNA-RELATED"/>
    <property type="match status" value="1"/>
</dbReference>
<evidence type="ECO:0000256" key="6">
    <source>
        <dbReference type="RuleBase" id="RU363041"/>
    </source>
</evidence>
<protein>
    <recommendedName>
        <fullName evidence="6">Probable membrane transporter protein</fullName>
    </recommendedName>
</protein>
<feature type="transmembrane region" description="Helical" evidence="6">
    <location>
        <begin position="46"/>
        <end position="67"/>
    </location>
</feature>
<evidence type="ECO:0000256" key="2">
    <source>
        <dbReference type="ARBA" id="ARBA00009142"/>
    </source>
</evidence>
<dbReference type="InterPro" id="IPR002781">
    <property type="entry name" value="TM_pro_TauE-like"/>
</dbReference>
<comment type="similarity">
    <text evidence="2 6">Belongs to the 4-toluene sulfonate uptake permease (TSUP) (TC 2.A.102) family.</text>
</comment>
<dbReference type="GO" id="GO:0005886">
    <property type="term" value="C:plasma membrane"/>
    <property type="evidence" value="ECO:0007669"/>
    <property type="project" value="UniProtKB-SubCell"/>
</dbReference>
<dbReference type="Proteomes" id="UP000886750">
    <property type="component" value="Unassembled WGS sequence"/>
</dbReference>
<evidence type="ECO:0000256" key="1">
    <source>
        <dbReference type="ARBA" id="ARBA00004141"/>
    </source>
</evidence>
<keyword evidence="4 6" id="KW-1133">Transmembrane helix</keyword>
<evidence type="ECO:0000256" key="5">
    <source>
        <dbReference type="ARBA" id="ARBA00023136"/>
    </source>
</evidence>
<organism evidence="7 8">
    <name type="scientific">Candidatus Borkfalkia excrementigallinarum</name>
    <dbReference type="NCBI Taxonomy" id="2838506"/>
    <lineage>
        <taxon>Bacteria</taxon>
        <taxon>Bacillati</taxon>
        <taxon>Bacillota</taxon>
        <taxon>Clostridia</taxon>
        <taxon>Christensenellales</taxon>
        <taxon>Christensenellaceae</taxon>
        <taxon>Candidatus Borkfalkia</taxon>
    </lineage>
</organism>
<dbReference type="Pfam" id="PF01925">
    <property type="entry name" value="TauE"/>
    <property type="match status" value="1"/>
</dbReference>
<keyword evidence="5 6" id="KW-0472">Membrane</keyword>
<name>A0A9D1ZXP9_9FIRM</name>
<proteinExistence type="inferred from homology"/>
<comment type="caution">
    <text evidence="7">The sequence shown here is derived from an EMBL/GenBank/DDBJ whole genome shotgun (WGS) entry which is preliminary data.</text>
</comment>
<gene>
    <name evidence="7" type="ORF">H9729_08515</name>
</gene>
<keyword evidence="6" id="KW-1003">Cell membrane</keyword>
<reference evidence="7" key="1">
    <citation type="journal article" date="2021" name="PeerJ">
        <title>Extensive microbial diversity within the chicken gut microbiome revealed by metagenomics and culture.</title>
        <authorList>
            <person name="Gilroy R."/>
            <person name="Ravi A."/>
            <person name="Getino M."/>
            <person name="Pursley I."/>
            <person name="Horton D.L."/>
            <person name="Alikhan N.F."/>
            <person name="Baker D."/>
            <person name="Gharbi K."/>
            <person name="Hall N."/>
            <person name="Watson M."/>
            <person name="Adriaenssens E.M."/>
            <person name="Foster-Nyarko E."/>
            <person name="Jarju S."/>
            <person name="Secka A."/>
            <person name="Antonio M."/>
            <person name="Oren A."/>
            <person name="Chaudhuri R.R."/>
            <person name="La Ragione R."/>
            <person name="Hildebrand F."/>
            <person name="Pallen M.J."/>
        </authorList>
    </citation>
    <scope>NUCLEOTIDE SEQUENCE</scope>
    <source>
        <strain evidence="7">1345</strain>
    </source>
</reference>
<dbReference type="PANTHER" id="PTHR43701">
    <property type="entry name" value="MEMBRANE TRANSPORTER PROTEIN MJ0441-RELATED"/>
    <property type="match status" value="1"/>
</dbReference>
<sequence length="120" mass="11520">MKSLKNKLSLGAAGCAAGAVNGIFGGGGGMIVVPLLTAAGGKPPLIAHATAILVILPVSLASAIVYLANGWFDAELFISVSIGVAAGGAAGAKLLGAITPAAATIAFAAVMFAAGVRMML</sequence>
<accession>A0A9D1ZXP9</accession>
<evidence type="ECO:0000256" key="4">
    <source>
        <dbReference type="ARBA" id="ARBA00022989"/>
    </source>
</evidence>
<feature type="transmembrane region" description="Helical" evidence="6">
    <location>
        <begin position="98"/>
        <end position="116"/>
    </location>
</feature>
<evidence type="ECO:0000313" key="7">
    <source>
        <dbReference type="EMBL" id="HIY97720.1"/>
    </source>
</evidence>
<evidence type="ECO:0000313" key="8">
    <source>
        <dbReference type="Proteomes" id="UP000886750"/>
    </source>
</evidence>